<evidence type="ECO:0000256" key="3">
    <source>
        <dbReference type="SAM" id="Phobius"/>
    </source>
</evidence>
<dbReference type="GO" id="GO:0030420">
    <property type="term" value="P:establishment of competence for transformation"/>
    <property type="evidence" value="ECO:0007669"/>
    <property type="project" value="UniProtKB-KW"/>
</dbReference>
<protein>
    <recommendedName>
        <fullName evidence="6">Prepilin-type N-terminal cleavage/methylation domain-containing protein</fullName>
    </recommendedName>
</protein>
<evidence type="ECO:0000256" key="1">
    <source>
        <dbReference type="ARBA" id="ARBA00004241"/>
    </source>
</evidence>
<comment type="subcellular location">
    <subcellularLocation>
        <location evidence="1">Cell surface</location>
    </subcellularLocation>
</comment>
<evidence type="ECO:0000313" key="4">
    <source>
        <dbReference type="EMBL" id="EGQ22512.1"/>
    </source>
</evidence>
<keyword evidence="3" id="KW-0472">Membrane</keyword>
<dbReference type="RefSeq" id="WP_009497507.1">
    <property type="nucleotide sequence ID" value="NZ_GL982998.1"/>
</dbReference>
<dbReference type="Proteomes" id="UP000005316">
    <property type="component" value="Unassembled WGS sequence"/>
</dbReference>
<dbReference type="AlphaFoldDB" id="F9DVK8"/>
<dbReference type="OrthoDB" id="2454139at2"/>
<keyword evidence="2" id="KW-0178">Competence</keyword>
<dbReference type="eggNOG" id="ENOG5032ZU9">
    <property type="taxonomic scope" value="Bacteria"/>
</dbReference>
<dbReference type="PROSITE" id="PS00409">
    <property type="entry name" value="PROKAR_NTER_METHYL"/>
    <property type="match status" value="1"/>
</dbReference>
<organism evidence="4 5">
    <name type="scientific">Sporosarcina newyorkensis 2681</name>
    <dbReference type="NCBI Taxonomy" id="1027292"/>
    <lineage>
        <taxon>Bacteria</taxon>
        <taxon>Bacillati</taxon>
        <taxon>Bacillota</taxon>
        <taxon>Bacilli</taxon>
        <taxon>Bacillales</taxon>
        <taxon>Caryophanaceae</taxon>
        <taxon>Sporosarcina</taxon>
    </lineage>
</organism>
<keyword evidence="3" id="KW-0812">Transmembrane</keyword>
<dbReference type="NCBIfam" id="TIGR02532">
    <property type="entry name" value="IV_pilin_GFxxxE"/>
    <property type="match status" value="1"/>
</dbReference>
<accession>F9DVK8</accession>
<dbReference type="GO" id="GO:0009986">
    <property type="term" value="C:cell surface"/>
    <property type="evidence" value="ECO:0007669"/>
    <property type="project" value="UniProtKB-SubCell"/>
</dbReference>
<name>F9DVK8_9BACL</name>
<dbReference type="HOGENOM" id="CLU_1718700_0_0_9"/>
<dbReference type="EMBL" id="AFPZ01000092">
    <property type="protein sequence ID" value="EGQ22512.1"/>
    <property type="molecule type" value="Genomic_DNA"/>
</dbReference>
<evidence type="ECO:0000313" key="5">
    <source>
        <dbReference type="Proteomes" id="UP000005316"/>
    </source>
</evidence>
<sequence length="152" mass="17574">MRAKDEKGMTLVEVLAALVILGIVFVGFMTIFPQMSNFNSKTEAKLETMNLVKKELDFWKNNPLPLMEDEELINVLLPDKSNSEFTVYEYDRVSTPNYHYKVKYFTNSDLITDGLDNEDHSLSELYKLHITIEKNNREISETFGYVHLGGIK</sequence>
<feature type="transmembrane region" description="Helical" evidence="3">
    <location>
        <begin position="12"/>
        <end position="32"/>
    </location>
</feature>
<comment type="caution">
    <text evidence="4">The sequence shown here is derived from an EMBL/GenBank/DDBJ whole genome shotgun (WGS) entry which is preliminary data.</text>
</comment>
<evidence type="ECO:0008006" key="6">
    <source>
        <dbReference type="Google" id="ProtNLM"/>
    </source>
</evidence>
<dbReference type="InterPro" id="IPR012902">
    <property type="entry name" value="N_methyl_site"/>
</dbReference>
<dbReference type="Pfam" id="PF07963">
    <property type="entry name" value="N_methyl"/>
    <property type="match status" value="1"/>
</dbReference>
<proteinExistence type="predicted"/>
<keyword evidence="3" id="KW-1133">Transmembrane helix</keyword>
<reference evidence="4 5" key="1">
    <citation type="submission" date="2011-04" db="EMBL/GenBank/DDBJ databases">
        <authorList>
            <person name="Muzny D."/>
            <person name="Qin X."/>
            <person name="Deng J."/>
            <person name="Jiang H."/>
            <person name="Liu Y."/>
            <person name="Qu J."/>
            <person name="Song X.-Z."/>
            <person name="Zhang L."/>
            <person name="Thornton R."/>
            <person name="Coyle M."/>
            <person name="Francisco L."/>
            <person name="Jackson L."/>
            <person name="Javaid M."/>
            <person name="Korchina V."/>
            <person name="Kovar C."/>
            <person name="Mata R."/>
            <person name="Mathew T."/>
            <person name="Ngo R."/>
            <person name="Nguyen L."/>
            <person name="Nguyen N."/>
            <person name="Okwuonu G."/>
            <person name="Ongeri F."/>
            <person name="Pham C."/>
            <person name="Simmons D."/>
            <person name="Wilczek-Boney K."/>
            <person name="Hale W."/>
            <person name="Jakkamsetti A."/>
            <person name="Pham P."/>
            <person name="Ruth R."/>
            <person name="San Lucas F."/>
            <person name="Warren J."/>
            <person name="Zhang J."/>
            <person name="Zhao Z."/>
            <person name="Zhou C."/>
            <person name="Zhu D."/>
            <person name="Lee S."/>
            <person name="Bess C."/>
            <person name="Blankenburg K."/>
            <person name="Forbes L."/>
            <person name="Fu Q."/>
            <person name="Gubbala S."/>
            <person name="Hirani K."/>
            <person name="Jayaseelan J.C."/>
            <person name="Lara F."/>
            <person name="Munidasa M."/>
            <person name="Palculict T."/>
            <person name="Patil S."/>
            <person name="Pu L.-L."/>
            <person name="Saada N."/>
            <person name="Tang L."/>
            <person name="Weissenberger G."/>
            <person name="Zhu Y."/>
            <person name="Hemphill L."/>
            <person name="Shang Y."/>
            <person name="Youmans B."/>
            <person name="Ayvaz T."/>
            <person name="Ross M."/>
            <person name="Santibanez J."/>
            <person name="Aqrawi P."/>
            <person name="Gross S."/>
            <person name="Joshi V."/>
            <person name="Fowler G."/>
            <person name="Nazareth L."/>
            <person name="Reid J."/>
            <person name="Worley K."/>
            <person name="Petrosino J."/>
            <person name="Highlander S."/>
            <person name="Gibbs R."/>
        </authorList>
    </citation>
    <scope>NUCLEOTIDE SEQUENCE [LARGE SCALE GENOMIC DNA]</scope>
    <source>
        <strain evidence="4 5">2681</strain>
    </source>
</reference>
<evidence type="ECO:0000256" key="2">
    <source>
        <dbReference type="ARBA" id="ARBA00023287"/>
    </source>
</evidence>
<gene>
    <name evidence="4" type="ORF">HMPREF9372_2839</name>
</gene>